<evidence type="ECO:0000259" key="1">
    <source>
        <dbReference type="Pfam" id="PF02538"/>
    </source>
</evidence>
<protein>
    <submittedName>
        <fullName evidence="2">Hydantoinase B/oxoprolinase family protein</fullName>
    </submittedName>
</protein>
<reference evidence="3" key="1">
    <citation type="submission" date="2023-07" db="EMBL/GenBank/DDBJ databases">
        <title>Conexibacter stalactiti sp. nov., isolated from stalactites in a lava cave and emended description of the genus Conexibacter.</title>
        <authorList>
            <person name="Lee S.D."/>
        </authorList>
    </citation>
    <scope>NUCLEOTIDE SEQUENCE [LARGE SCALE GENOMIC DNA]</scope>
    <source>
        <strain evidence="3">KCTC 39840</strain>
    </source>
</reference>
<dbReference type="PANTHER" id="PTHR11365:SF23">
    <property type="entry name" value="HYPOTHETICAL 5-OXOPROLINASE (EUROFUNG)-RELATED"/>
    <property type="match status" value="1"/>
</dbReference>
<gene>
    <name evidence="2" type="ORF">R7226_27770</name>
</gene>
<dbReference type="Proteomes" id="UP001284601">
    <property type="component" value="Unassembled WGS sequence"/>
</dbReference>
<reference evidence="2 3" key="2">
    <citation type="submission" date="2023-10" db="EMBL/GenBank/DDBJ databases">
        <authorList>
            <person name="Han X.F."/>
        </authorList>
    </citation>
    <scope>NUCLEOTIDE SEQUENCE [LARGE SCALE GENOMIC DNA]</scope>
    <source>
        <strain evidence="2 3">KCTC 39840</strain>
    </source>
</reference>
<proteinExistence type="predicted"/>
<sequence length="603" mass="63157">MSSTAIDPAATAGAAPVAAAAAGTDPVAAAIVANRLDAIAEHMAETMLRTSRSRIFQIRDFVTGIFDGDGRWVATKDYIPVLAGSMPSALEAVRARFGDDVHDGDVFLLNDPYHGNNHPPDMTVLKPVFHAGELLFWTVSKGHHADVGGGGVVGYNPYVTDAWEDALRIPPVRLVARGIEQRDLWAIIALNVRVPDFVEGDLHCQIGAVTVGAEQLRAMLAKFGRARVSAAIDYHLEASRRHMAREISALADGVYRAERHLDSGGANVPGPIRVAVEARVEGERVTFDFTGSDPQVAGYANSTLANTVASCMIGLFAIVDPDVPRNGGSLAQFDVIAEPGTIVHAVAPAATTLCTLLTCETIVEAIWLALADAAPRGTLAGWGRFGQFAEAGVDEHTGRPFAVISSFTLAGSGALDGADGWDGLGSPVAMGGTSAPDPELHELVAPAVIEQVELVPDSAGAGRWRGGFGALIEYRLDQDDVTSLWYGGGTTEQTAPYGLRGGLAGRPNWGEVHHADGRVERVAPNTIRPLGDGDRMVSFMAGGGGYGDPAERDPEAVLDDVRSGLVSHAAAEQLYRVAVAGAGGAAQIDSERTTALRSCRGSS</sequence>
<organism evidence="2 3">
    <name type="scientific">Conexibacter stalactiti</name>
    <dbReference type="NCBI Taxonomy" id="1940611"/>
    <lineage>
        <taxon>Bacteria</taxon>
        <taxon>Bacillati</taxon>
        <taxon>Actinomycetota</taxon>
        <taxon>Thermoleophilia</taxon>
        <taxon>Solirubrobacterales</taxon>
        <taxon>Conexibacteraceae</taxon>
        <taxon>Conexibacter</taxon>
    </lineage>
</organism>
<dbReference type="PANTHER" id="PTHR11365">
    <property type="entry name" value="5-OXOPROLINASE RELATED"/>
    <property type="match status" value="1"/>
</dbReference>
<evidence type="ECO:0000313" key="2">
    <source>
        <dbReference type="EMBL" id="MDW5598187.1"/>
    </source>
</evidence>
<name>A0ABU4HXY4_9ACTN</name>
<dbReference type="Pfam" id="PF02538">
    <property type="entry name" value="Hydantoinase_B"/>
    <property type="match status" value="1"/>
</dbReference>
<dbReference type="InterPro" id="IPR003692">
    <property type="entry name" value="Hydantoinase_B"/>
</dbReference>
<comment type="caution">
    <text evidence="2">The sequence shown here is derived from an EMBL/GenBank/DDBJ whole genome shotgun (WGS) entry which is preliminary data.</text>
</comment>
<dbReference type="RefSeq" id="WP_318600663.1">
    <property type="nucleotide sequence ID" value="NZ_JAWSTH010000124.1"/>
</dbReference>
<evidence type="ECO:0000313" key="3">
    <source>
        <dbReference type="Proteomes" id="UP001284601"/>
    </source>
</evidence>
<keyword evidence="3" id="KW-1185">Reference proteome</keyword>
<dbReference type="InterPro" id="IPR045079">
    <property type="entry name" value="Oxoprolinase-like"/>
</dbReference>
<accession>A0ABU4HXY4</accession>
<dbReference type="EMBL" id="JAWSTH010000124">
    <property type="protein sequence ID" value="MDW5598187.1"/>
    <property type="molecule type" value="Genomic_DNA"/>
</dbReference>
<feature type="domain" description="Hydantoinase B/oxoprolinase" evidence="1">
    <location>
        <begin position="25"/>
        <end position="549"/>
    </location>
</feature>